<keyword evidence="6" id="KW-0227">DNA damage</keyword>
<dbReference type="SUPFAM" id="SSF52540">
    <property type="entry name" value="P-loop containing nucleoside triphosphate hydrolases"/>
    <property type="match status" value="2"/>
</dbReference>
<dbReference type="Gene3D" id="1.10.287.1490">
    <property type="match status" value="1"/>
</dbReference>
<sequence length="1169" mass="134265">MNDVSDLSASQPIITPVKGMNKRDASSPNENKAPGITMQDDANTSACPAKKPRLVEGRIAVSGRVASVRLINFMCHANLEIDFNTKENNCFYIGGPNGSGKSALFAAINLGLGGRGSDNDRGNTVKSYIKDGTTQAKITITLTNEGLNSHPDLDSLVSVERTINQSSSTYVMKSIKVSPSGHHTERVISKKKSDIDRIVNRFNIHLSNPAFWMSQDRSRSFLANFKPSNVYKLYLESTNLENIFQSYCRFSEAVEECAELVENKQREIAKEHKKLKEMQEQRALQQRIDSDMALIKVYKWKLIFCKVRDYDDDLEHNLKLQEVHKRVYEECKKEYAENRTTREAVQKNIQNVCDEVEVQKDELDEANERKNEKSKAVMMLNEKINNFERQITRKKGDIRAVNQAIEDADKRYRTLMAKQGNKKLAEKLKTVESDYHRLTEERDNMEMGGEMDRLKDKFELIQKDMKMKEEANYTTKRSIRKLHDQINERQDIIRRARAAKSDSVNKFGNRMSEILTEVNRNKSTFAKMPKGPLGKFITLTDSKWAFAVEECLHNVSNSFLCHSQKDAVALREIFNRLRLHLNDRPAIIVSAFTNQRYPKLQEPDCEYPSMFRILQISDADVENILIDKTNFEQFILIEQKTEAMKIMGSNNPPHNASRAFTLDGSQAYANGPNSQYRFYAGRPGRASGLFGSTQTNVDEATLTREINDMKAEVSDLESKTSVLETEYTELKKDSYVAKKAIEDFERKLSNIRSEERKHQRLFEDIKSEMAQATNEDQLESIADSITELKNKIPVVEQELQGIQKQLDEANRQMRPAMAEKKEAEDVLDEMKQETQDILQRMQKLHADLASFDDSGDLLQVRLNKMKGEEQTIFHNEAKLKTEKDEAQQLLEQNKLTTEMPPTEQDPPDLSDFPITSKAEAKLAELQRTTKLASLGCDKSITNDTVKEFKDKLKSNKFFCRNLEESVASMRELSEARFKTYPLLKKWTDVKVCDKFQELLEIRGHFIGGLEFDHEKRTLNVNVQSCKDKDAMADRRNAEGDNIDDEEEEEEENSGDSDDSSDAPRKKKAKKQPKKKKVRDLKGLSGGERSFVTAALVMSLWEVMEQPFRMLDEFDVFMDMMNRKLVMDLLVELATQKFPHNQFIFFTPQGIKELKMVNGLQVFEMNKVRD</sequence>
<dbReference type="Gene3D" id="3.40.50.300">
    <property type="entry name" value="P-loop containing nucleotide triphosphate hydrolases"/>
    <property type="match status" value="2"/>
</dbReference>
<dbReference type="GO" id="GO:0003697">
    <property type="term" value="F:single-stranded DNA binding"/>
    <property type="evidence" value="ECO:0007669"/>
    <property type="project" value="TreeGrafter"/>
</dbReference>
<feature type="coiled-coil region" evidence="12">
    <location>
        <begin position="342"/>
        <end position="471"/>
    </location>
</feature>
<dbReference type="GeneID" id="9821487"/>
<evidence type="ECO:0000256" key="6">
    <source>
        <dbReference type="ARBA" id="ARBA00022763"/>
    </source>
</evidence>
<keyword evidence="4" id="KW-0158">Chromosome</keyword>
<dbReference type="GO" id="GO:0035861">
    <property type="term" value="C:site of double-strand break"/>
    <property type="evidence" value="ECO:0007669"/>
    <property type="project" value="TreeGrafter"/>
</dbReference>
<comment type="subcellular location">
    <subcellularLocation>
        <location evidence="2">Chromosome</location>
    </subcellularLocation>
    <subcellularLocation>
        <location evidence="1">Nucleus</location>
    </subcellularLocation>
</comment>
<keyword evidence="8 12" id="KW-0175">Coiled coil</keyword>
<comment type="similarity">
    <text evidence="3">Belongs to the SMC family. SMC6 subfamily.</text>
</comment>
<evidence type="ECO:0000256" key="4">
    <source>
        <dbReference type="ARBA" id="ARBA00022454"/>
    </source>
</evidence>
<evidence type="ECO:0000256" key="9">
    <source>
        <dbReference type="ARBA" id="ARBA00023172"/>
    </source>
</evidence>
<evidence type="ECO:0000256" key="3">
    <source>
        <dbReference type="ARBA" id="ARBA00006793"/>
    </source>
</evidence>
<dbReference type="InterPro" id="IPR038729">
    <property type="entry name" value="Rad50/SbcC_AAA"/>
</dbReference>
<evidence type="ECO:0000313" key="16">
    <source>
        <dbReference type="Proteomes" id="UP000483820"/>
    </source>
</evidence>
<keyword evidence="10" id="KW-0234">DNA repair</keyword>
<name>A0A6A5HE14_CAERE</name>
<feature type="compositionally biased region" description="Basic residues" evidence="13">
    <location>
        <begin position="1064"/>
        <end position="1078"/>
    </location>
</feature>
<evidence type="ECO:0000256" key="8">
    <source>
        <dbReference type="ARBA" id="ARBA00023054"/>
    </source>
</evidence>
<dbReference type="GO" id="GO:0016887">
    <property type="term" value="F:ATP hydrolysis activity"/>
    <property type="evidence" value="ECO:0007669"/>
    <property type="project" value="InterPro"/>
</dbReference>
<dbReference type="KEGG" id="crq:GCK72_005309"/>
<evidence type="ECO:0000256" key="13">
    <source>
        <dbReference type="SAM" id="MobiDB-lite"/>
    </source>
</evidence>
<evidence type="ECO:0000256" key="7">
    <source>
        <dbReference type="ARBA" id="ARBA00022840"/>
    </source>
</evidence>
<feature type="region of interest" description="Disordered" evidence="13">
    <location>
        <begin position="1"/>
        <end position="48"/>
    </location>
</feature>
<dbReference type="EMBL" id="WUAV01000002">
    <property type="protein sequence ID" value="KAF1765357.1"/>
    <property type="molecule type" value="Genomic_DNA"/>
</dbReference>
<dbReference type="InterPro" id="IPR027417">
    <property type="entry name" value="P-loop_NTPase"/>
</dbReference>
<keyword evidence="5" id="KW-0547">Nucleotide-binding</keyword>
<dbReference type="PANTHER" id="PTHR19306:SF6">
    <property type="entry name" value="STRUCTURAL MAINTENANCE OF CHROMOSOMES PROTEIN 6"/>
    <property type="match status" value="1"/>
</dbReference>
<dbReference type="RefSeq" id="XP_003117148.2">
    <property type="nucleotide sequence ID" value="XM_003117100.2"/>
</dbReference>
<dbReference type="PANTHER" id="PTHR19306">
    <property type="entry name" value="STRUCTURAL MAINTENANCE OF CHROMOSOMES 5,6 SMC5, SMC6"/>
    <property type="match status" value="1"/>
</dbReference>
<accession>A0A6A5HE14</accession>
<evidence type="ECO:0000259" key="14">
    <source>
        <dbReference type="Pfam" id="PF13476"/>
    </source>
</evidence>
<evidence type="ECO:0000256" key="11">
    <source>
        <dbReference type="ARBA" id="ARBA00023242"/>
    </source>
</evidence>
<dbReference type="GO" id="GO:0000724">
    <property type="term" value="P:double-strand break repair via homologous recombination"/>
    <property type="evidence" value="ECO:0007669"/>
    <property type="project" value="TreeGrafter"/>
</dbReference>
<keyword evidence="7" id="KW-0067">ATP-binding</keyword>
<proteinExistence type="inferred from homology"/>
<dbReference type="AlphaFoldDB" id="A0A6A5HE14"/>
<dbReference type="GO" id="GO:0005634">
    <property type="term" value="C:nucleus"/>
    <property type="evidence" value="ECO:0007669"/>
    <property type="project" value="UniProtKB-SubCell"/>
</dbReference>
<dbReference type="GO" id="GO:0030915">
    <property type="term" value="C:Smc5-Smc6 complex"/>
    <property type="evidence" value="ECO:0007669"/>
    <property type="project" value="TreeGrafter"/>
</dbReference>
<evidence type="ECO:0000256" key="5">
    <source>
        <dbReference type="ARBA" id="ARBA00022741"/>
    </source>
</evidence>
<keyword evidence="11" id="KW-0539">Nucleus</keyword>
<dbReference type="SUPFAM" id="SSF75553">
    <property type="entry name" value="Smc hinge domain"/>
    <property type="match status" value="1"/>
</dbReference>
<evidence type="ECO:0000256" key="10">
    <source>
        <dbReference type="ARBA" id="ARBA00023204"/>
    </source>
</evidence>
<feature type="compositionally biased region" description="Polar residues" evidence="13">
    <location>
        <begin position="1"/>
        <end position="13"/>
    </location>
</feature>
<comment type="caution">
    <text evidence="15">The sequence shown here is derived from an EMBL/GenBank/DDBJ whole genome shotgun (WGS) entry which is preliminary data.</text>
</comment>
<keyword evidence="9" id="KW-0233">DNA recombination</keyword>
<dbReference type="GO" id="GO:0003684">
    <property type="term" value="F:damaged DNA binding"/>
    <property type="evidence" value="ECO:0007669"/>
    <property type="project" value="TreeGrafter"/>
</dbReference>
<feature type="coiled-coil region" evidence="12">
    <location>
        <begin position="254"/>
        <end position="281"/>
    </location>
</feature>
<dbReference type="Pfam" id="PF13476">
    <property type="entry name" value="AAA_23"/>
    <property type="match status" value="1"/>
</dbReference>
<reference evidence="15 16" key="1">
    <citation type="submission" date="2019-12" db="EMBL/GenBank/DDBJ databases">
        <title>Chromosome-level assembly of the Caenorhabditis remanei genome.</title>
        <authorList>
            <person name="Teterina A.A."/>
            <person name="Willis J.H."/>
            <person name="Phillips P.C."/>
        </authorList>
    </citation>
    <scope>NUCLEOTIDE SEQUENCE [LARGE SCALE GENOMIC DNA]</scope>
    <source>
        <strain evidence="15 16">PX506</strain>
        <tissue evidence="15">Whole organism</tissue>
    </source>
</reference>
<dbReference type="GO" id="GO:0005524">
    <property type="term" value="F:ATP binding"/>
    <property type="evidence" value="ECO:0007669"/>
    <property type="project" value="UniProtKB-KW"/>
</dbReference>
<dbReference type="CTD" id="9821487"/>
<gene>
    <name evidence="15" type="ORF">GCK72_005309</name>
</gene>
<evidence type="ECO:0000256" key="1">
    <source>
        <dbReference type="ARBA" id="ARBA00004123"/>
    </source>
</evidence>
<feature type="compositionally biased region" description="Basic and acidic residues" evidence="13">
    <location>
        <begin position="1029"/>
        <end position="1038"/>
    </location>
</feature>
<feature type="domain" description="Rad50/SbcC-type AAA" evidence="14">
    <location>
        <begin position="67"/>
        <end position="280"/>
    </location>
</feature>
<evidence type="ECO:0000256" key="2">
    <source>
        <dbReference type="ARBA" id="ARBA00004286"/>
    </source>
</evidence>
<protein>
    <recommendedName>
        <fullName evidence="14">Rad50/SbcC-type AAA domain-containing protein</fullName>
    </recommendedName>
</protein>
<dbReference type="Proteomes" id="UP000483820">
    <property type="component" value="Chromosome II"/>
</dbReference>
<evidence type="ECO:0000256" key="12">
    <source>
        <dbReference type="SAM" id="Coils"/>
    </source>
</evidence>
<feature type="compositionally biased region" description="Acidic residues" evidence="13">
    <location>
        <begin position="1040"/>
        <end position="1060"/>
    </location>
</feature>
<organism evidence="15 16">
    <name type="scientific">Caenorhabditis remanei</name>
    <name type="common">Caenorhabditis vulgaris</name>
    <dbReference type="NCBI Taxonomy" id="31234"/>
    <lineage>
        <taxon>Eukaryota</taxon>
        <taxon>Metazoa</taxon>
        <taxon>Ecdysozoa</taxon>
        <taxon>Nematoda</taxon>
        <taxon>Chromadorea</taxon>
        <taxon>Rhabditida</taxon>
        <taxon>Rhabditina</taxon>
        <taxon>Rhabditomorpha</taxon>
        <taxon>Rhabditoidea</taxon>
        <taxon>Rhabditidae</taxon>
        <taxon>Peloderinae</taxon>
        <taxon>Caenorhabditis</taxon>
    </lineage>
</organism>
<feature type="coiled-coil region" evidence="12">
    <location>
        <begin position="699"/>
        <end position="847"/>
    </location>
</feature>
<feature type="region of interest" description="Disordered" evidence="13">
    <location>
        <begin position="1029"/>
        <end position="1081"/>
    </location>
</feature>
<dbReference type="GO" id="GO:0051276">
    <property type="term" value="P:chromosome organization"/>
    <property type="evidence" value="ECO:0007669"/>
    <property type="project" value="InterPro"/>
</dbReference>
<dbReference type="InterPro" id="IPR036277">
    <property type="entry name" value="SMC_hinge_sf"/>
</dbReference>
<evidence type="ECO:0000313" key="15">
    <source>
        <dbReference type="EMBL" id="KAF1765357.1"/>
    </source>
</evidence>